<keyword evidence="3" id="KW-1185">Reference proteome</keyword>
<dbReference type="GO" id="GO:0006357">
    <property type="term" value="P:regulation of transcription by RNA polymerase II"/>
    <property type="evidence" value="ECO:0007669"/>
    <property type="project" value="TreeGrafter"/>
</dbReference>
<sequence>MAASNSVPYSFSESVTLQTMDSQRNRNEQRNHPVASGGVDSLDTLFNGRLQSQDSFGMWVNQIMSDSPCSVNELALKSPVSSINEPYSPLVLDNQQLSLSEQVFNLIDVSSACVSSTEKSQVLVTGFFHEDYMHISKTNLMCVCGDASVPAEIVHDGVYRCWIPPHSKGQSVIHLCAILGYTWAVTLFSWSGLSLDFRDKFGWTALHWAAYYGSFEPVTSFLNSSGVPSSLTELHTQDQRIPFGENGCNFIVSWGKA</sequence>
<dbReference type="Proteomes" id="UP000087171">
    <property type="component" value="Chromosome Ca5"/>
</dbReference>
<dbReference type="GO" id="GO:0005634">
    <property type="term" value="C:nucleus"/>
    <property type="evidence" value="ECO:0007669"/>
    <property type="project" value="TreeGrafter"/>
</dbReference>
<protein>
    <submittedName>
        <fullName evidence="4">Calmodulin-binding transcription activator 6-like</fullName>
    </submittedName>
</protein>
<name>A0A3Q7YFM1_CICAR</name>
<dbReference type="InterPro" id="IPR036770">
    <property type="entry name" value="Ankyrin_rpt-contain_sf"/>
</dbReference>
<organism evidence="3 4">
    <name type="scientific">Cicer arietinum</name>
    <name type="common">Chickpea</name>
    <name type="synonym">Garbanzo</name>
    <dbReference type="NCBI Taxonomy" id="3827"/>
    <lineage>
        <taxon>Eukaryota</taxon>
        <taxon>Viridiplantae</taxon>
        <taxon>Streptophyta</taxon>
        <taxon>Embryophyta</taxon>
        <taxon>Tracheophyta</taxon>
        <taxon>Spermatophyta</taxon>
        <taxon>Magnoliopsida</taxon>
        <taxon>eudicotyledons</taxon>
        <taxon>Gunneridae</taxon>
        <taxon>Pentapetalae</taxon>
        <taxon>rosids</taxon>
        <taxon>fabids</taxon>
        <taxon>Fabales</taxon>
        <taxon>Fabaceae</taxon>
        <taxon>Papilionoideae</taxon>
        <taxon>50 kb inversion clade</taxon>
        <taxon>NPAAA clade</taxon>
        <taxon>Hologalegina</taxon>
        <taxon>IRL clade</taxon>
        <taxon>Cicereae</taxon>
        <taxon>Cicer</taxon>
    </lineage>
</organism>
<dbReference type="SUPFAM" id="SSF81296">
    <property type="entry name" value="E set domains"/>
    <property type="match status" value="1"/>
</dbReference>
<gene>
    <name evidence="4" type="primary">LOC105851068</name>
</gene>
<evidence type="ECO:0000313" key="4">
    <source>
        <dbReference type="RefSeq" id="XP_027190730.1"/>
    </source>
</evidence>
<accession>A0A3Q7YFM1</accession>
<reference evidence="4" key="2">
    <citation type="submission" date="2025-08" db="UniProtKB">
        <authorList>
            <consortium name="RefSeq"/>
        </authorList>
    </citation>
    <scope>IDENTIFICATION</scope>
    <source>
        <tissue evidence="4">Etiolated seedlings</tissue>
    </source>
</reference>
<dbReference type="RefSeq" id="XP_027190730.1">
    <property type="nucleotide sequence ID" value="XM_027334929.1"/>
</dbReference>
<dbReference type="PANTHER" id="PTHR23335">
    <property type="entry name" value="CALMODULIN-BINDING TRANSCRIPTION ACTIVATOR CAMTA"/>
    <property type="match status" value="1"/>
</dbReference>
<evidence type="ECO:0000256" key="1">
    <source>
        <dbReference type="ARBA" id="ARBA00004202"/>
    </source>
</evidence>
<dbReference type="SUPFAM" id="SSF48403">
    <property type="entry name" value="Ankyrin repeat"/>
    <property type="match status" value="1"/>
</dbReference>
<dbReference type="InterPro" id="IPR014756">
    <property type="entry name" value="Ig_E-set"/>
</dbReference>
<dbReference type="GO" id="GO:0003690">
    <property type="term" value="F:double-stranded DNA binding"/>
    <property type="evidence" value="ECO:0007669"/>
    <property type="project" value="TreeGrafter"/>
</dbReference>
<evidence type="ECO:0000256" key="2">
    <source>
        <dbReference type="SAM" id="MobiDB-lite"/>
    </source>
</evidence>
<proteinExistence type="predicted"/>
<comment type="subcellular location">
    <subcellularLocation>
        <location evidence="1">Cell membrane</location>
        <topology evidence="1">Peripheral membrane protein</topology>
    </subcellularLocation>
</comment>
<dbReference type="Gene3D" id="1.25.40.20">
    <property type="entry name" value="Ankyrin repeat-containing domain"/>
    <property type="match status" value="1"/>
</dbReference>
<dbReference type="GO" id="GO:0005886">
    <property type="term" value="C:plasma membrane"/>
    <property type="evidence" value="ECO:0007669"/>
    <property type="project" value="UniProtKB-SubCell"/>
</dbReference>
<dbReference type="OrthoDB" id="407555at2759"/>
<evidence type="ECO:0000313" key="3">
    <source>
        <dbReference type="Proteomes" id="UP000087171"/>
    </source>
</evidence>
<feature type="compositionally biased region" description="Polar residues" evidence="2">
    <location>
        <begin position="1"/>
        <end position="22"/>
    </location>
</feature>
<feature type="region of interest" description="Disordered" evidence="2">
    <location>
        <begin position="1"/>
        <end position="38"/>
    </location>
</feature>
<dbReference type="PaxDb" id="3827-XP_004499660.1"/>
<dbReference type="AlphaFoldDB" id="A0A3Q7YFM1"/>
<reference evidence="3" key="1">
    <citation type="journal article" date="2013" name="Nat. Biotechnol.">
        <title>Draft genome sequence of chickpea (Cicer arietinum) provides a resource for trait improvement.</title>
        <authorList>
            <person name="Varshney R.K."/>
            <person name="Song C."/>
            <person name="Saxena R.K."/>
            <person name="Azam S."/>
            <person name="Yu S."/>
            <person name="Sharpe A.G."/>
            <person name="Cannon S."/>
            <person name="Baek J."/>
            <person name="Rosen B.D."/>
            <person name="Tar'an B."/>
            <person name="Millan T."/>
            <person name="Zhang X."/>
            <person name="Ramsay L.D."/>
            <person name="Iwata A."/>
            <person name="Wang Y."/>
            <person name="Nelson W."/>
            <person name="Farmer A.D."/>
            <person name="Gaur P.M."/>
            <person name="Soderlund C."/>
            <person name="Penmetsa R.V."/>
            <person name="Xu C."/>
            <person name="Bharti A.K."/>
            <person name="He W."/>
            <person name="Winter P."/>
            <person name="Zhao S."/>
            <person name="Hane J.K."/>
            <person name="Carrasquilla-Garcia N."/>
            <person name="Condie J.A."/>
            <person name="Upadhyaya H.D."/>
            <person name="Luo M.C."/>
            <person name="Thudi M."/>
            <person name="Gowda C.L."/>
            <person name="Singh N.P."/>
            <person name="Lichtenzveig J."/>
            <person name="Gali K.K."/>
            <person name="Rubio J."/>
            <person name="Nadarajan N."/>
            <person name="Dolezel J."/>
            <person name="Bansal K.C."/>
            <person name="Xu X."/>
            <person name="Edwards D."/>
            <person name="Zhang G."/>
            <person name="Kahl G."/>
            <person name="Gil J."/>
            <person name="Singh K.B."/>
            <person name="Datta S.K."/>
            <person name="Jackson S.A."/>
            <person name="Wang J."/>
            <person name="Cook D.R."/>
        </authorList>
    </citation>
    <scope>NUCLEOTIDE SEQUENCE [LARGE SCALE GENOMIC DNA]</scope>
    <source>
        <strain evidence="3">cv. CDC Frontier</strain>
    </source>
</reference>
<dbReference type="GO" id="GO:0003712">
    <property type="term" value="F:transcription coregulator activity"/>
    <property type="evidence" value="ECO:0007669"/>
    <property type="project" value="TreeGrafter"/>
</dbReference>
<dbReference type="PANTHER" id="PTHR23335:SF22">
    <property type="entry name" value="CALMODULIN-BINDING TRANSCRIPTION ACTIVATOR"/>
    <property type="match status" value="1"/>
</dbReference>